<evidence type="ECO:0000313" key="2">
    <source>
        <dbReference type="Proteomes" id="UP000199615"/>
    </source>
</evidence>
<protein>
    <submittedName>
        <fullName evidence="1">Uncharacterized protein</fullName>
    </submittedName>
</protein>
<dbReference type="PROSITE" id="PS51318">
    <property type="entry name" value="TAT"/>
    <property type="match status" value="1"/>
</dbReference>
<gene>
    <name evidence="1" type="ORF">SAMN05444123_10510</name>
</gene>
<dbReference type="InterPro" id="IPR006311">
    <property type="entry name" value="TAT_signal"/>
</dbReference>
<keyword evidence="2" id="KW-1185">Reference proteome</keyword>
<accession>A0A1H8SPR6</accession>
<name>A0A1H8SPR6_9BRAD</name>
<proteinExistence type="predicted"/>
<sequence length="191" mass="22408">MSALSRRTVLTGLGAAALSTALPATPMASYRPSRPSVEGLLGPKRMVALREMFRAQDDRIINSINETALLDDHNRFRVSQDFRDKWVQFVLHDTPFEQLVDFDDLIEASDGQRYVQAKIEESLIMVFHRFEMIDPEFEDSVPEPYPWRICWWRGDDWKKAGWHDPSDDRYWLRSPMLYSFKLAYWGQYLNA</sequence>
<dbReference type="EMBL" id="FODT01000005">
    <property type="protein sequence ID" value="SEO80555.1"/>
    <property type="molecule type" value="Genomic_DNA"/>
</dbReference>
<dbReference type="Proteomes" id="UP000199615">
    <property type="component" value="Unassembled WGS sequence"/>
</dbReference>
<organism evidence="1 2">
    <name type="scientific">Rhodopseudomonas pseudopalustris</name>
    <dbReference type="NCBI Taxonomy" id="1513892"/>
    <lineage>
        <taxon>Bacteria</taxon>
        <taxon>Pseudomonadati</taxon>
        <taxon>Pseudomonadota</taxon>
        <taxon>Alphaproteobacteria</taxon>
        <taxon>Hyphomicrobiales</taxon>
        <taxon>Nitrobacteraceae</taxon>
        <taxon>Rhodopseudomonas</taxon>
    </lineage>
</organism>
<dbReference type="OrthoDB" id="8143139at2"/>
<reference evidence="2" key="1">
    <citation type="submission" date="2016-10" db="EMBL/GenBank/DDBJ databases">
        <authorList>
            <person name="Varghese N."/>
            <person name="Submissions S."/>
        </authorList>
    </citation>
    <scope>NUCLEOTIDE SEQUENCE [LARGE SCALE GENOMIC DNA]</scope>
    <source>
        <strain evidence="2">DSM 123</strain>
    </source>
</reference>
<dbReference type="AlphaFoldDB" id="A0A1H8SPR6"/>
<dbReference type="RefSeq" id="WP_139202627.1">
    <property type="nucleotide sequence ID" value="NZ_FODT01000005.1"/>
</dbReference>
<evidence type="ECO:0000313" key="1">
    <source>
        <dbReference type="EMBL" id="SEO80555.1"/>
    </source>
</evidence>